<evidence type="ECO:0000256" key="1">
    <source>
        <dbReference type="SAM" id="Coils"/>
    </source>
</evidence>
<accession>A0ABN6FJS5</accession>
<dbReference type="Proteomes" id="UP001319861">
    <property type="component" value="Chromosome"/>
</dbReference>
<feature type="coiled-coil region" evidence="1">
    <location>
        <begin position="35"/>
        <end position="62"/>
    </location>
</feature>
<gene>
    <name evidence="2" type="ORF">SCMU_27730</name>
</gene>
<evidence type="ECO:0000313" key="3">
    <source>
        <dbReference type="Proteomes" id="UP001319861"/>
    </source>
</evidence>
<proteinExistence type="predicted"/>
<name>A0ABN6FJS5_SINCY</name>
<keyword evidence="1" id="KW-0175">Coiled coil</keyword>
<sequence length="65" mass="7954">MSTEQETERAQIPPLGWTIPRWLEPFNRTELAYLAERQDMRCRELRNIITRLREELRRAEQEPTK</sequence>
<dbReference type="EMBL" id="AP024525">
    <property type="protein sequence ID" value="BCT76931.1"/>
    <property type="molecule type" value="Genomic_DNA"/>
</dbReference>
<reference evidence="2 3" key="1">
    <citation type="journal article" date="2021" name="J. Biosci. Bioeng.">
        <title>Identification and characterization of a chc gene cluster responsible for the aromatization pathway of cyclohexanecarboxylate degradation in Sinomonas cyclohexanicum ATCC 51369.</title>
        <authorList>
            <person name="Yamamoto T."/>
            <person name="Hasegawa Y."/>
            <person name="Lau P.C.K."/>
            <person name="Iwaki H."/>
        </authorList>
    </citation>
    <scope>NUCLEOTIDE SEQUENCE [LARGE SCALE GENOMIC DNA]</scope>
    <source>
        <strain evidence="2 3">ATCC 51369</strain>
    </source>
</reference>
<evidence type="ECO:0000313" key="2">
    <source>
        <dbReference type="EMBL" id="BCT76931.1"/>
    </source>
</evidence>
<organism evidence="2 3">
    <name type="scientific">Sinomonas cyclohexanicum</name>
    <name type="common">Corynebacterium cyclohexanicum</name>
    <dbReference type="NCBI Taxonomy" id="322009"/>
    <lineage>
        <taxon>Bacteria</taxon>
        <taxon>Bacillati</taxon>
        <taxon>Actinomycetota</taxon>
        <taxon>Actinomycetes</taxon>
        <taxon>Micrococcales</taxon>
        <taxon>Micrococcaceae</taxon>
        <taxon>Sinomonas</taxon>
    </lineage>
</organism>
<keyword evidence="3" id="KW-1185">Reference proteome</keyword>
<protein>
    <submittedName>
        <fullName evidence="2">Uncharacterized protein</fullName>
    </submittedName>
</protein>
<dbReference type="RefSeq" id="WP_229229691.1">
    <property type="nucleotide sequence ID" value="NZ_AP024525.1"/>
</dbReference>